<name>A0A848GU10_9BACT</name>
<sequence>MKKSVFLLAATIIAAIVSAAMASKARLSKVVYIPNTNPNVCDFPLHGNEILTVASNGVLATTVANAPCSGPYHLTIVQD</sequence>
<keyword evidence="3" id="KW-1185">Reference proteome</keyword>
<gene>
    <name evidence="2" type="ORF">HHL17_25775</name>
</gene>
<proteinExistence type="predicted"/>
<feature type="chain" id="PRO_5033050037" evidence="1">
    <location>
        <begin position="23"/>
        <end position="79"/>
    </location>
</feature>
<feature type="signal peptide" evidence="1">
    <location>
        <begin position="1"/>
        <end position="22"/>
    </location>
</feature>
<evidence type="ECO:0000313" key="2">
    <source>
        <dbReference type="EMBL" id="NML40632.1"/>
    </source>
</evidence>
<dbReference type="Proteomes" id="UP000583266">
    <property type="component" value="Unassembled WGS sequence"/>
</dbReference>
<comment type="caution">
    <text evidence="2">The sequence shown here is derived from an EMBL/GenBank/DDBJ whole genome shotgun (WGS) entry which is preliminary data.</text>
</comment>
<protein>
    <submittedName>
        <fullName evidence="2">Uncharacterized protein</fullName>
    </submittedName>
</protein>
<evidence type="ECO:0000256" key="1">
    <source>
        <dbReference type="SAM" id="SignalP"/>
    </source>
</evidence>
<keyword evidence="1" id="KW-0732">Signal</keyword>
<accession>A0A848GU10</accession>
<dbReference type="RefSeq" id="WP_169227722.1">
    <property type="nucleotide sequence ID" value="NZ_JABBGC010000003.1"/>
</dbReference>
<reference evidence="2 3" key="1">
    <citation type="submission" date="2020-04" db="EMBL/GenBank/DDBJ databases">
        <title>Chitinophaga sp. G-6-1-13 sp. nov., isolated from soil.</title>
        <authorList>
            <person name="Dahal R.H."/>
            <person name="Chaudhary D.K."/>
        </authorList>
    </citation>
    <scope>NUCLEOTIDE SEQUENCE [LARGE SCALE GENOMIC DNA]</scope>
    <source>
        <strain evidence="2 3">G-6-1-13</strain>
    </source>
</reference>
<dbReference type="EMBL" id="JABBGC010000003">
    <property type="protein sequence ID" value="NML40632.1"/>
    <property type="molecule type" value="Genomic_DNA"/>
</dbReference>
<dbReference type="AlphaFoldDB" id="A0A848GU10"/>
<evidence type="ECO:0000313" key="3">
    <source>
        <dbReference type="Proteomes" id="UP000583266"/>
    </source>
</evidence>
<organism evidence="2 3">
    <name type="scientific">Chitinophaga fulva</name>
    <dbReference type="NCBI Taxonomy" id="2728842"/>
    <lineage>
        <taxon>Bacteria</taxon>
        <taxon>Pseudomonadati</taxon>
        <taxon>Bacteroidota</taxon>
        <taxon>Chitinophagia</taxon>
        <taxon>Chitinophagales</taxon>
        <taxon>Chitinophagaceae</taxon>
        <taxon>Chitinophaga</taxon>
    </lineage>
</organism>